<dbReference type="PROSITE" id="PS50846">
    <property type="entry name" value="HMA_2"/>
    <property type="match status" value="1"/>
</dbReference>
<accession>A0ABP0U1W5</accession>
<keyword evidence="1" id="KW-0479">Metal-binding</keyword>
<dbReference type="SUPFAM" id="SSF55008">
    <property type="entry name" value="HMA, heavy metal-associated domain"/>
    <property type="match status" value="1"/>
</dbReference>
<dbReference type="Proteomes" id="UP001497512">
    <property type="component" value="Chromosome 18"/>
</dbReference>
<name>A0ABP0U1W5_9BRYO</name>
<evidence type="ECO:0000259" key="2">
    <source>
        <dbReference type="PROSITE" id="PS50846"/>
    </source>
</evidence>
<dbReference type="Gene3D" id="3.30.70.100">
    <property type="match status" value="1"/>
</dbReference>
<evidence type="ECO:0000313" key="3">
    <source>
        <dbReference type="EMBL" id="CAK9210675.1"/>
    </source>
</evidence>
<dbReference type="CDD" id="cd00371">
    <property type="entry name" value="HMA"/>
    <property type="match status" value="1"/>
</dbReference>
<keyword evidence="4" id="KW-1185">Reference proteome</keyword>
<evidence type="ECO:0000313" key="4">
    <source>
        <dbReference type="Proteomes" id="UP001497512"/>
    </source>
</evidence>
<feature type="domain" description="HMA" evidence="2">
    <location>
        <begin position="59"/>
        <end position="125"/>
    </location>
</feature>
<organism evidence="3 4">
    <name type="scientific">Sphagnum troendelagicum</name>
    <dbReference type="NCBI Taxonomy" id="128251"/>
    <lineage>
        <taxon>Eukaryota</taxon>
        <taxon>Viridiplantae</taxon>
        <taxon>Streptophyta</taxon>
        <taxon>Embryophyta</taxon>
        <taxon>Bryophyta</taxon>
        <taxon>Sphagnophytina</taxon>
        <taxon>Sphagnopsida</taxon>
        <taxon>Sphagnales</taxon>
        <taxon>Sphagnaceae</taxon>
        <taxon>Sphagnum</taxon>
    </lineage>
</organism>
<sequence>MDMNDFFFGGTASHEPTYMQAQRYQLSHAAPYYAADTSEFSLPYSSSRSDYYSDSINGMHVVELLVPMCCTKCEEKVKEQLMAVEGVYQVFCDSRSQRGSLVTVTGYADPQRVLKKARKVKKGSELIWSRGAACTANSYNSRSSSHAATAAADDPNFPKYNEKLLNGVDDDQYEISDNTVYRVSCTQKVSSNNHKQHFFRPIYEEAVSFHPGMPSTHLQHYLNYN</sequence>
<dbReference type="PANTHER" id="PTHR22814">
    <property type="entry name" value="COPPER TRANSPORT PROTEIN ATOX1-RELATED"/>
    <property type="match status" value="1"/>
</dbReference>
<evidence type="ECO:0000256" key="1">
    <source>
        <dbReference type="ARBA" id="ARBA00022723"/>
    </source>
</evidence>
<proteinExistence type="predicted"/>
<dbReference type="PANTHER" id="PTHR22814:SF336">
    <property type="entry name" value="HEAVY METAL-ASSOCIATED ISOPRENYLATED PLANT PROTEIN 23"/>
    <property type="match status" value="1"/>
</dbReference>
<dbReference type="InterPro" id="IPR006121">
    <property type="entry name" value="HMA_dom"/>
</dbReference>
<dbReference type="InterPro" id="IPR036163">
    <property type="entry name" value="HMA_dom_sf"/>
</dbReference>
<protein>
    <recommendedName>
        <fullName evidence="2">HMA domain-containing protein</fullName>
    </recommendedName>
</protein>
<reference evidence="3" key="1">
    <citation type="submission" date="2024-02" db="EMBL/GenBank/DDBJ databases">
        <authorList>
            <consortium name="ELIXIR-Norway"/>
            <consortium name="Elixir Norway"/>
        </authorList>
    </citation>
    <scope>NUCLEOTIDE SEQUENCE</scope>
</reference>
<gene>
    <name evidence="3" type="ORF">CSSPTR1EN2_LOCUS10278</name>
</gene>
<dbReference type="EMBL" id="OZ019910">
    <property type="protein sequence ID" value="CAK9210675.1"/>
    <property type="molecule type" value="Genomic_DNA"/>
</dbReference>